<dbReference type="PANTHER" id="PTHR43323">
    <property type="entry name" value="3-HYDROXY-3-METHYLGLUTARYL COENZYME A SYNTHASE"/>
    <property type="match status" value="1"/>
</dbReference>
<evidence type="ECO:0000313" key="10">
    <source>
        <dbReference type="Proteomes" id="UP001530377"/>
    </source>
</evidence>
<dbReference type="Pfam" id="PF01154">
    <property type="entry name" value="HMG_CoA_synt_N"/>
    <property type="match status" value="1"/>
</dbReference>
<dbReference type="InterPro" id="IPR010122">
    <property type="entry name" value="HMG_CoA_synthase_euk"/>
</dbReference>
<feature type="domain" description="Hydroxymethylglutaryl-coenzyme A synthase C-terminal" evidence="8">
    <location>
        <begin position="230"/>
        <end position="336"/>
    </location>
</feature>
<evidence type="ECO:0000259" key="7">
    <source>
        <dbReference type="Pfam" id="PF01154"/>
    </source>
</evidence>
<evidence type="ECO:0000256" key="5">
    <source>
        <dbReference type="SAM" id="MobiDB-lite"/>
    </source>
</evidence>
<dbReference type="NCBIfam" id="TIGR01833">
    <property type="entry name" value="HMG-CoA-S_euk"/>
    <property type="match status" value="1"/>
</dbReference>
<name>A0ABD3SFY8_9STRA</name>
<feature type="domain" description="Hydroxymethylglutaryl-coenzyme A synthase N-terminal" evidence="7">
    <location>
        <begin position="57"/>
        <end position="226"/>
    </location>
</feature>
<comment type="caution">
    <text evidence="9">The sequence shown here is derived from an EMBL/GenBank/DDBJ whole genome shotgun (WGS) entry which is preliminary data.</text>
</comment>
<protein>
    <recommendedName>
        <fullName evidence="11">Hydroxymethylglutaryl-CoA synthase</fullName>
    </recommendedName>
</protein>
<gene>
    <name evidence="9" type="ORF">ACHAXA_008890</name>
</gene>
<dbReference type="EMBL" id="JALLPB020000039">
    <property type="protein sequence ID" value="KAL3823395.1"/>
    <property type="molecule type" value="Genomic_DNA"/>
</dbReference>
<feature type="binding site" evidence="4">
    <location>
        <position position="310"/>
    </location>
    <ligand>
        <name>CoA</name>
        <dbReference type="ChEBI" id="CHEBI:57287"/>
    </ligand>
</feature>
<dbReference type="CDD" id="cd00827">
    <property type="entry name" value="init_cond_enzymes"/>
    <property type="match status" value="1"/>
</dbReference>
<evidence type="ECO:0000256" key="3">
    <source>
        <dbReference type="PIRSR" id="PIRSR610122-1"/>
    </source>
</evidence>
<dbReference type="InterPro" id="IPR013746">
    <property type="entry name" value="HMG_CoA_synt_C_dom"/>
</dbReference>
<dbReference type="GO" id="GO:0016740">
    <property type="term" value="F:transferase activity"/>
    <property type="evidence" value="ECO:0007669"/>
    <property type="project" value="UniProtKB-KW"/>
</dbReference>
<sequence>MTKQAMAVGAVAGAIASTIARSSSFSRGRSGSTSGSVTSPAADVSSAVPPPPRGNGKNVGILAMEVYTPRTYIAQSALELHSGVSPGRFTVGLGQDGLAVTGDAEDVNSMALTVVHSLLEKYDIDPMRVGRLEVGTETLIDKSKSCKTVLMDLFPNNPDIEGATVVNACYGGTSAFLNALAWVESDGWDGRYAIVVAVDIAAYARGPARPTCGAGAVAVLVGRDAPLAMIDPRERSTHATNVYDFYKPDHSVEYPTVDGALSQTCYYRALEDCYARFCDKVDALNGVVDDERRFHADAADYFVFHAPYNKLVQKSYGRMHYVDARRKHARRVADAMVRGGDTEEKKDDCTPQDVAGGNPLADSSVKVSPSPFTDADLTRPIEETYTDRALENTIKSVSKSSYEKRLTDANVTSKVVGNTYTASVFFGLASLIDRAGGRGDLTPGKTAVVFSYGSGAIATMYRLHVREPTGAAGCGGDDRVFTIGEMVRNLDLTRRLAMREEVLPQELDLALETRARMHRGGAPYSPVYPTIGRMFPGTYYLNGIDSKWVRSYSRVPLDSVPEAPGTAGMLAPPIVLRLANRDAVSTPATGMLDVLTHGGDTLDKIAEARHRVACVITGTSAGLPHGDDSRDVFDPSNLRRLVEGEVQCIKPISGTLKMAMLDKNVVQVKKLPGGKTERFTISSDKDVIKVAAQLGPLDLNANYGVPEGLAETMDIAAQVAVAAGLEALKSAGLVSGKSNDPSEWILPERYRDTTGVVYASSFPAMDAAVGEVMRFLQSKTVGAASAERLVFTLRNRLLRVAPDRKLGDDDEAAFARLLSRVREVEGSGVSIGGGGEDASVSSTASSGPYEFDRKFLFRVLVLGNAQLAQLAGCRGPNTQTNAACAGTTQAIGMAQDMLISGRAERVVVVAGDNGSGGTLLPWLGSGFRALGAATTQEAVEDAACPFDKRRSGMVLGAGGIGMVLETESSCQERMKLPAVPGCQPCQIRARLLATQYSNSAFHGAALDRKHIASELHRFLNDVELIHGISKAEIATHGVYFSHETSTHASPAASCAGNEVAALRSAFGDELLAKLLILNTKGYTGHPMGVSFEDVAAVEVLMRQVVPPMPNYKERDDYLGNIKISKGGAYACRYALRFAAGFGSQVAFALYASSQHE</sequence>
<dbReference type="InterPro" id="IPR016039">
    <property type="entry name" value="Thiolase-like"/>
</dbReference>
<evidence type="ECO:0000259" key="8">
    <source>
        <dbReference type="Pfam" id="PF08540"/>
    </source>
</evidence>
<evidence type="ECO:0000313" key="9">
    <source>
        <dbReference type="EMBL" id="KAL3823395.1"/>
    </source>
</evidence>
<feature type="region of interest" description="Disordered" evidence="5">
    <location>
        <begin position="336"/>
        <end position="373"/>
    </location>
</feature>
<dbReference type="PANTHER" id="PTHR43323:SF2">
    <property type="entry name" value="HYDROXYMETHYLGLUTARYL-COA SYNTHASE"/>
    <property type="match status" value="1"/>
</dbReference>
<dbReference type="Proteomes" id="UP001530377">
    <property type="component" value="Unassembled WGS sequence"/>
</dbReference>
<comment type="similarity">
    <text evidence="1">Belongs to the thiolase-like superfamily. HMG-CoA synthase family.</text>
</comment>
<dbReference type="Gene3D" id="3.40.47.10">
    <property type="match status" value="3"/>
</dbReference>
<feature type="active site" description="Proton donor/acceptor" evidence="3">
    <location>
        <position position="305"/>
    </location>
</feature>
<organism evidence="9 10">
    <name type="scientific">Cyclostephanos tholiformis</name>
    <dbReference type="NCBI Taxonomy" id="382380"/>
    <lineage>
        <taxon>Eukaryota</taxon>
        <taxon>Sar</taxon>
        <taxon>Stramenopiles</taxon>
        <taxon>Ochrophyta</taxon>
        <taxon>Bacillariophyta</taxon>
        <taxon>Coscinodiscophyceae</taxon>
        <taxon>Thalassiosirophycidae</taxon>
        <taxon>Stephanodiscales</taxon>
        <taxon>Stephanodiscaceae</taxon>
        <taxon>Cyclostephanos</taxon>
    </lineage>
</organism>
<evidence type="ECO:0000256" key="2">
    <source>
        <dbReference type="ARBA" id="ARBA00022679"/>
    </source>
</evidence>
<keyword evidence="2" id="KW-0808">Transferase</keyword>
<dbReference type="Pfam" id="PF08540">
    <property type="entry name" value="HMG_CoA_synt_C"/>
    <property type="match status" value="2"/>
</dbReference>
<feature type="binding site" evidence="4">
    <location>
        <position position="314"/>
    </location>
    <ligand>
        <name>CoA</name>
        <dbReference type="ChEBI" id="CHEBI:57287"/>
    </ligand>
</feature>
<feature type="active site" description="Proton donor/acceptor" evidence="3">
    <location>
        <position position="137"/>
    </location>
</feature>
<evidence type="ECO:0000256" key="1">
    <source>
        <dbReference type="ARBA" id="ARBA00007061"/>
    </source>
</evidence>
<dbReference type="AlphaFoldDB" id="A0ABD3SFY8"/>
<feature type="domain" description="Hydroxymethylglutaryl-coenzyme A synthase C-terminal" evidence="8">
    <location>
        <begin position="381"/>
        <end position="554"/>
    </location>
</feature>
<feature type="region of interest" description="Disordered" evidence="5">
    <location>
        <begin position="24"/>
        <end position="58"/>
    </location>
</feature>
<evidence type="ECO:0008006" key="11">
    <source>
        <dbReference type="Google" id="ProtNLM"/>
    </source>
</evidence>
<evidence type="ECO:0000259" key="6">
    <source>
        <dbReference type="Pfam" id="PF00109"/>
    </source>
</evidence>
<reference evidence="9 10" key="1">
    <citation type="submission" date="2024-10" db="EMBL/GenBank/DDBJ databases">
        <title>Updated reference genomes for cyclostephanoid diatoms.</title>
        <authorList>
            <person name="Roberts W.R."/>
            <person name="Alverson A.J."/>
        </authorList>
    </citation>
    <scope>NUCLEOTIDE SEQUENCE [LARGE SCALE GENOMIC DNA]</scope>
    <source>
        <strain evidence="9 10">AJA228-03</strain>
    </source>
</reference>
<dbReference type="Pfam" id="PF00109">
    <property type="entry name" value="ketoacyl-synt"/>
    <property type="match status" value="1"/>
</dbReference>
<keyword evidence="10" id="KW-1185">Reference proteome</keyword>
<accession>A0ABD3SFY8</accession>
<dbReference type="SUPFAM" id="SSF53901">
    <property type="entry name" value="Thiolase-like"/>
    <property type="match status" value="5"/>
</dbReference>
<feature type="compositionally biased region" description="Low complexity" evidence="5">
    <location>
        <begin position="24"/>
        <end position="47"/>
    </location>
</feature>
<feature type="domain" description="Beta-ketoacyl synthase-like N-terminal" evidence="6">
    <location>
        <begin position="855"/>
        <end position="967"/>
    </location>
</feature>
<feature type="binding site" evidence="4">
    <location>
        <position position="262"/>
    </location>
    <ligand>
        <name>CoA</name>
        <dbReference type="ChEBI" id="CHEBI:57287"/>
    </ligand>
</feature>
<feature type="active site" description="Acyl-thioester intermediate" evidence="3">
    <location>
        <position position="169"/>
    </location>
</feature>
<dbReference type="InterPro" id="IPR014030">
    <property type="entry name" value="Ketoacyl_synth_N"/>
</dbReference>
<feature type="compositionally biased region" description="Basic and acidic residues" evidence="5">
    <location>
        <begin position="340"/>
        <end position="349"/>
    </location>
</feature>
<proteinExistence type="inferred from homology"/>
<dbReference type="InterPro" id="IPR013528">
    <property type="entry name" value="HMG_CoA_synth_N"/>
</dbReference>
<evidence type="ECO:0000256" key="4">
    <source>
        <dbReference type="PIRSR" id="PIRSR610122-2"/>
    </source>
</evidence>